<evidence type="ECO:0000256" key="1">
    <source>
        <dbReference type="SAM" id="MobiDB-lite"/>
    </source>
</evidence>
<protein>
    <submittedName>
        <fullName evidence="2">Uncharacterized protein</fullName>
    </submittedName>
</protein>
<reference evidence="2 3" key="1">
    <citation type="submission" date="2024-06" db="EMBL/GenBank/DDBJ databases">
        <title>The Natural Products Discovery Center: Release of the First 8490 Sequenced Strains for Exploring Actinobacteria Biosynthetic Diversity.</title>
        <authorList>
            <person name="Kalkreuter E."/>
            <person name="Kautsar S.A."/>
            <person name="Yang D."/>
            <person name="Bader C.D."/>
            <person name="Teijaro C.N."/>
            <person name="Fluegel L."/>
            <person name="Davis C.M."/>
            <person name="Simpson J.R."/>
            <person name="Lauterbach L."/>
            <person name="Steele A.D."/>
            <person name="Gui C."/>
            <person name="Meng S."/>
            <person name="Li G."/>
            <person name="Viehrig K."/>
            <person name="Ye F."/>
            <person name="Su P."/>
            <person name="Kiefer A.F."/>
            <person name="Nichols A."/>
            <person name="Cepeda A.J."/>
            <person name="Yan W."/>
            <person name="Fan B."/>
            <person name="Jiang Y."/>
            <person name="Adhikari A."/>
            <person name="Zheng C.-J."/>
            <person name="Schuster L."/>
            <person name="Cowan T.M."/>
            <person name="Smanski M.J."/>
            <person name="Chevrette M.G."/>
            <person name="De Carvalho L.P.S."/>
            <person name="Shen B."/>
        </authorList>
    </citation>
    <scope>NUCLEOTIDE SEQUENCE [LARGE SCALE GENOMIC DNA]</scope>
    <source>
        <strain evidence="2 3">NPDC020594</strain>
    </source>
</reference>
<accession>A0ABV3A595</accession>
<sequence length="169" mass="18679">MYTSVSVRLPRQSRGSGQRPERAAGRTPVVSAGCLRLLRQSVSRSPALSPITGFMVSSIVVQYTDLLRTSDHDLWSRLRELLKGQGLDPDRTIVVDLLQEGPDHEDGQVISEDGRVYRFTLFYDQAAEHGARSAYLHGWTDVTDSWRIGSLATRTADAFAWLSSPTGSS</sequence>
<name>A0ABV3A595_9ACTN</name>
<dbReference type="RefSeq" id="WP_356193497.1">
    <property type="nucleotide sequence ID" value="NZ_JBEXDP010000014.1"/>
</dbReference>
<gene>
    <name evidence="2" type="ORF">AB0H04_09545</name>
</gene>
<evidence type="ECO:0000313" key="2">
    <source>
        <dbReference type="EMBL" id="MEU5707118.1"/>
    </source>
</evidence>
<keyword evidence="3" id="KW-1185">Reference proteome</keyword>
<organism evidence="2 3">
    <name type="scientific">Streptomyces flaveolus</name>
    <dbReference type="NCBI Taxonomy" id="67297"/>
    <lineage>
        <taxon>Bacteria</taxon>
        <taxon>Bacillati</taxon>
        <taxon>Actinomycetota</taxon>
        <taxon>Actinomycetes</taxon>
        <taxon>Kitasatosporales</taxon>
        <taxon>Streptomycetaceae</taxon>
        <taxon>Streptomyces</taxon>
    </lineage>
</organism>
<comment type="caution">
    <text evidence="2">The sequence shown here is derived from an EMBL/GenBank/DDBJ whole genome shotgun (WGS) entry which is preliminary data.</text>
</comment>
<proteinExistence type="predicted"/>
<feature type="region of interest" description="Disordered" evidence="1">
    <location>
        <begin position="1"/>
        <end position="26"/>
    </location>
</feature>
<dbReference type="Proteomes" id="UP001551011">
    <property type="component" value="Unassembled WGS sequence"/>
</dbReference>
<evidence type="ECO:0000313" key="3">
    <source>
        <dbReference type="Proteomes" id="UP001551011"/>
    </source>
</evidence>
<dbReference type="EMBL" id="JBFAEG010000006">
    <property type="protein sequence ID" value="MEU5707118.1"/>
    <property type="molecule type" value="Genomic_DNA"/>
</dbReference>